<dbReference type="AlphaFoldDB" id="A0A8E0MD52"/>
<evidence type="ECO:0000313" key="3">
    <source>
        <dbReference type="Proteomes" id="UP000014252"/>
    </source>
</evidence>
<keyword evidence="1" id="KW-0812">Transmembrane</keyword>
<gene>
    <name evidence="2" type="ORF">Lpp71_16319</name>
</gene>
<keyword evidence="1" id="KW-1133">Transmembrane helix</keyword>
<evidence type="ECO:0000256" key="1">
    <source>
        <dbReference type="SAM" id="Phobius"/>
    </source>
</evidence>
<sequence>MLFENVTANLILLNLSMAIVMFSPLLPAPWQIVGCGIGIGLTIVFVRRYVQLIKAQKQEGRDEDHHESAG</sequence>
<reference evidence="2 3" key="1">
    <citation type="journal article" date="2013" name="PLoS ONE">
        <title>Lactobacillus paracasei comparative genomics: towards species pan-genome definition and exploitation of diversity.</title>
        <authorList>
            <person name="Smokvina T."/>
            <person name="Wels M."/>
            <person name="Polka J."/>
            <person name="Chervaux C."/>
            <person name="Brisse S."/>
            <person name="Boekhorst J."/>
            <person name="van Hylckama Vlieg J.E."/>
            <person name="Siezen R.J."/>
        </authorList>
    </citation>
    <scope>NUCLEOTIDE SEQUENCE [LARGE SCALE GENOMIC DNA]</scope>
    <source>
        <strain evidence="2 3">Lpp71</strain>
    </source>
</reference>
<comment type="caution">
    <text evidence="2">The sequence shown here is derived from an EMBL/GenBank/DDBJ whole genome shotgun (WGS) entry which is preliminary data.</text>
</comment>
<feature type="transmembrane region" description="Helical" evidence="1">
    <location>
        <begin position="31"/>
        <end position="50"/>
    </location>
</feature>
<evidence type="ECO:0000313" key="2">
    <source>
        <dbReference type="EMBL" id="EPC69249.1"/>
    </source>
</evidence>
<dbReference type="EMBL" id="ANKD01000818">
    <property type="protein sequence ID" value="EPC69249.1"/>
    <property type="molecule type" value="Genomic_DNA"/>
</dbReference>
<name>A0A8E0MD52_LACPA</name>
<dbReference type="Proteomes" id="UP000014252">
    <property type="component" value="Unassembled WGS sequence"/>
</dbReference>
<accession>A0A8E0MD52</accession>
<keyword evidence="1" id="KW-0472">Membrane</keyword>
<feature type="transmembrane region" description="Helical" evidence="1">
    <location>
        <begin position="7"/>
        <end position="25"/>
    </location>
</feature>
<proteinExistence type="predicted"/>
<protein>
    <submittedName>
        <fullName evidence="2">Uncharacterized protein</fullName>
    </submittedName>
</protein>
<organism evidence="2 3">
    <name type="scientific">Lacticaseibacillus paracasei subsp. paracasei Lpp71</name>
    <dbReference type="NCBI Taxonomy" id="1256207"/>
    <lineage>
        <taxon>Bacteria</taxon>
        <taxon>Bacillati</taxon>
        <taxon>Bacillota</taxon>
        <taxon>Bacilli</taxon>
        <taxon>Lactobacillales</taxon>
        <taxon>Lactobacillaceae</taxon>
        <taxon>Lacticaseibacillus</taxon>
    </lineage>
</organism>